<comment type="function">
    <text evidence="1 7">RNaseP catalyzes the removal of the 5'-leader sequence from pre-tRNA to produce the mature 5'-terminus. It can also cleave other RNA substrates such as 4.5S RNA. The protein component plays an auxiliary but essential role in vivo by binding to the 5'-leader sequence and broadening the substrate specificity of the ribozyme.</text>
</comment>
<evidence type="ECO:0000313" key="10">
    <source>
        <dbReference type="Proteomes" id="UP000377798"/>
    </source>
</evidence>
<dbReference type="InterPro" id="IPR014721">
    <property type="entry name" value="Ribsml_uS5_D2-typ_fold_subgr"/>
</dbReference>
<comment type="subunit">
    <text evidence="7">Consists of a catalytic RNA component (M1 or rnpB) and a protein subunit.</text>
</comment>
<evidence type="ECO:0000313" key="9">
    <source>
        <dbReference type="EMBL" id="VFB17400.1"/>
    </source>
</evidence>
<dbReference type="InterPro" id="IPR000100">
    <property type="entry name" value="RNase_P"/>
</dbReference>
<dbReference type="GO" id="GO:0004526">
    <property type="term" value="F:ribonuclease P activity"/>
    <property type="evidence" value="ECO:0007669"/>
    <property type="project" value="UniProtKB-UniRule"/>
</dbReference>
<dbReference type="AlphaFoldDB" id="A0A8H2MAR4"/>
<keyword evidence="3 7" id="KW-0540">Nuclease</keyword>
<name>A0A8H2MAR4_9FIRM</name>
<dbReference type="InterPro" id="IPR020539">
    <property type="entry name" value="RNase_P_CS"/>
</dbReference>
<keyword evidence="5 7" id="KW-0378">Hydrolase</keyword>
<organism evidence="9 10">
    <name type="scientific">Urinicoccus massiliensis</name>
    <dbReference type="NCBI Taxonomy" id="1723382"/>
    <lineage>
        <taxon>Bacteria</taxon>
        <taxon>Bacillati</taxon>
        <taxon>Bacillota</taxon>
        <taxon>Tissierellia</taxon>
        <taxon>Tissierellales</taxon>
        <taxon>Peptoniphilaceae</taxon>
        <taxon>Urinicoccus</taxon>
    </lineage>
</organism>
<dbReference type="PANTHER" id="PTHR33992">
    <property type="entry name" value="RIBONUCLEASE P PROTEIN COMPONENT"/>
    <property type="match status" value="1"/>
</dbReference>
<comment type="caution">
    <text evidence="9">The sequence shown here is derived from an EMBL/GenBank/DDBJ whole genome shotgun (WGS) entry which is preliminary data.</text>
</comment>
<dbReference type="GO" id="GO:0030677">
    <property type="term" value="C:ribonuclease P complex"/>
    <property type="evidence" value="ECO:0007669"/>
    <property type="project" value="TreeGrafter"/>
</dbReference>
<dbReference type="Proteomes" id="UP000377798">
    <property type="component" value="Unassembled WGS sequence"/>
</dbReference>
<dbReference type="Gene3D" id="3.30.230.10">
    <property type="match status" value="1"/>
</dbReference>
<dbReference type="SUPFAM" id="SSF54211">
    <property type="entry name" value="Ribosomal protein S5 domain 2-like"/>
    <property type="match status" value="1"/>
</dbReference>
<dbReference type="InterPro" id="IPR020568">
    <property type="entry name" value="Ribosomal_Su5_D2-typ_SF"/>
</dbReference>
<evidence type="ECO:0000256" key="8">
    <source>
        <dbReference type="NCBIfam" id="TIGR00188"/>
    </source>
</evidence>
<comment type="similarity">
    <text evidence="7">Belongs to the RnpA family.</text>
</comment>
<dbReference type="RefSeq" id="WP_034438140.1">
    <property type="nucleotide sequence ID" value="NZ_CAACYI010000001.1"/>
</dbReference>
<dbReference type="HAMAP" id="MF_00227">
    <property type="entry name" value="RNase_P"/>
    <property type="match status" value="1"/>
</dbReference>
<dbReference type="GO" id="GO:0001682">
    <property type="term" value="P:tRNA 5'-leader removal"/>
    <property type="evidence" value="ECO:0007669"/>
    <property type="project" value="UniProtKB-UniRule"/>
</dbReference>
<evidence type="ECO:0000256" key="7">
    <source>
        <dbReference type="HAMAP-Rule" id="MF_00227"/>
    </source>
</evidence>
<dbReference type="GO" id="GO:0042781">
    <property type="term" value="F:3'-tRNA processing endoribonuclease activity"/>
    <property type="evidence" value="ECO:0007669"/>
    <property type="project" value="TreeGrafter"/>
</dbReference>
<protein>
    <recommendedName>
        <fullName evidence="7 8">Ribonuclease P protein component</fullName>
        <shortName evidence="7">RNase P protein</shortName>
        <shortName evidence="7">RNaseP protein</shortName>
        <ecNumber evidence="7 8">3.1.26.5</ecNumber>
    </recommendedName>
    <alternativeName>
        <fullName evidence="7">Protein C5</fullName>
    </alternativeName>
</protein>
<evidence type="ECO:0000256" key="6">
    <source>
        <dbReference type="ARBA" id="ARBA00022884"/>
    </source>
</evidence>
<keyword evidence="6 7" id="KW-0694">RNA-binding</keyword>
<dbReference type="NCBIfam" id="TIGR00188">
    <property type="entry name" value="rnpA"/>
    <property type="match status" value="1"/>
</dbReference>
<sequence>MKSPNYLKKDGDFSRVYRKKKTSGNRSFVFYQNKNNLGFTRIGFSISKKVGSAVVRNRIKRQLREIYRHRLNKIKPGYDLVCVVKKGVDQLTYQQLESSFDHLLRLSKLKIG</sequence>
<reference evidence="9 10" key="1">
    <citation type="submission" date="2019-02" db="EMBL/GenBank/DDBJ databases">
        <authorList>
            <consortium name="Pathogen Informatics"/>
        </authorList>
    </citation>
    <scope>NUCLEOTIDE SEQUENCE [LARGE SCALE GENOMIC DNA]</scope>
    <source>
        <strain evidence="9 10">3012STDY7089603</strain>
    </source>
</reference>
<dbReference type="EMBL" id="CAACYI010000001">
    <property type="protein sequence ID" value="VFB17400.1"/>
    <property type="molecule type" value="Genomic_DNA"/>
</dbReference>
<evidence type="ECO:0000256" key="4">
    <source>
        <dbReference type="ARBA" id="ARBA00022759"/>
    </source>
</evidence>
<keyword evidence="10" id="KW-1185">Reference proteome</keyword>
<gene>
    <name evidence="7 9" type="primary">rnpA</name>
    <name evidence="9" type="ORF">NCTC13150_01993</name>
</gene>
<evidence type="ECO:0000256" key="1">
    <source>
        <dbReference type="ARBA" id="ARBA00002663"/>
    </source>
</evidence>
<keyword evidence="2 7" id="KW-0819">tRNA processing</keyword>
<proteinExistence type="inferred from homology"/>
<dbReference type="Pfam" id="PF00825">
    <property type="entry name" value="Ribonuclease_P"/>
    <property type="match status" value="1"/>
</dbReference>
<comment type="catalytic activity">
    <reaction evidence="7">
        <text>Endonucleolytic cleavage of RNA, removing 5'-extranucleotides from tRNA precursor.</text>
        <dbReference type="EC" id="3.1.26.5"/>
    </reaction>
</comment>
<evidence type="ECO:0000256" key="2">
    <source>
        <dbReference type="ARBA" id="ARBA00022694"/>
    </source>
</evidence>
<dbReference type="EC" id="3.1.26.5" evidence="7 8"/>
<dbReference type="GO" id="GO:0000049">
    <property type="term" value="F:tRNA binding"/>
    <property type="evidence" value="ECO:0007669"/>
    <property type="project" value="UniProtKB-UniRule"/>
</dbReference>
<evidence type="ECO:0000256" key="5">
    <source>
        <dbReference type="ARBA" id="ARBA00022801"/>
    </source>
</evidence>
<keyword evidence="4 7" id="KW-0255">Endonuclease</keyword>
<dbReference type="PROSITE" id="PS00648">
    <property type="entry name" value="RIBONUCLEASE_P"/>
    <property type="match status" value="1"/>
</dbReference>
<dbReference type="PANTHER" id="PTHR33992:SF1">
    <property type="entry name" value="RIBONUCLEASE P PROTEIN COMPONENT"/>
    <property type="match status" value="1"/>
</dbReference>
<accession>A0A8H2MAR4</accession>
<evidence type="ECO:0000256" key="3">
    <source>
        <dbReference type="ARBA" id="ARBA00022722"/>
    </source>
</evidence>